<keyword evidence="2" id="KW-1185">Reference proteome</keyword>
<dbReference type="EMBL" id="VIGI01000008">
    <property type="protein sequence ID" value="KAB8297136.1"/>
    <property type="molecule type" value="Genomic_DNA"/>
</dbReference>
<protein>
    <submittedName>
        <fullName evidence="1">Uncharacterized protein</fullName>
    </submittedName>
</protein>
<proteinExistence type="predicted"/>
<name>A0A5N6K454_MONLA</name>
<evidence type="ECO:0000313" key="1">
    <source>
        <dbReference type="EMBL" id="KAB8297136.1"/>
    </source>
</evidence>
<evidence type="ECO:0000313" key="2">
    <source>
        <dbReference type="Proteomes" id="UP000326757"/>
    </source>
</evidence>
<dbReference type="AlphaFoldDB" id="A0A5N6K454"/>
<organism evidence="1 2">
    <name type="scientific">Monilinia laxa</name>
    <name type="common">Brown rot fungus</name>
    <name type="synonym">Sclerotinia laxa</name>
    <dbReference type="NCBI Taxonomy" id="61186"/>
    <lineage>
        <taxon>Eukaryota</taxon>
        <taxon>Fungi</taxon>
        <taxon>Dikarya</taxon>
        <taxon>Ascomycota</taxon>
        <taxon>Pezizomycotina</taxon>
        <taxon>Leotiomycetes</taxon>
        <taxon>Helotiales</taxon>
        <taxon>Sclerotiniaceae</taxon>
        <taxon>Monilinia</taxon>
    </lineage>
</organism>
<sequence length="96" mass="11287">MMVQLVLKSFDLGWFLRVCLISGGLRSAFGAMSWSNFRFLHWSVRFTLYSSPHRRTSASVIMFEKGVQIGEKLGRHILRNQMIQYKQWLPFIQCSE</sequence>
<comment type="caution">
    <text evidence="1">The sequence shown here is derived from an EMBL/GenBank/DDBJ whole genome shotgun (WGS) entry which is preliminary data.</text>
</comment>
<dbReference type="Proteomes" id="UP000326757">
    <property type="component" value="Unassembled WGS sequence"/>
</dbReference>
<reference evidence="1 2" key="1">
    <citation type="submission" date="2019-06" db="EMBL/GenBank/DDBJ databases">
        <title>Genome Sequence of the Brown Rot Fungal Pathogen Monilinia laxa.</title>
        <authorList>
            <person name="De Miccolis Angelini R.M."/>
            <person name="Landi L."/>
            <person name="Abate D."/>
            <person name="Pollastro S."/>
            <person name="Romanazzi G."/>
            <person name="Faretra F."/>
        </authorList>
    </citation>
    <scope>NUCLEOTIDE SEQUENCE [LARGE SCALE GENOMIC DNA]</scope>
    <source>
        <strain evidence="1 2">Mlax316</strain>
    </source>
</reference>
<accession>A0A5N6K454</accession>
<gene>
    <name evidence="1" type="ORF">EYC80_002519</name>
</gene>